<dbReference type="EMBL" id="CP045875">
    <property type="protein sequence ID" value="QGG46819.1"/>
    <property type="molecule type" value="Genomic_DNA"/>
</dbReference>
<keyword evidence="2" id="KW-1185">Reference proteome</keyword>
<protein>
    <submittedName>
        <fullName evidence="1">Uncharacterized protein</fullName>
    </submittedName>
</protein>
<gene>
    <name evidence="1" type="ORF">FTV88_0640</name>
</gene>
<proteinExistence type="predicted"/>
<dbReference type="KEGG" id="hcv:FTV88_0640"/>
<dbReference type="AlphaFoldDB" id="A0A5Q2MZD6"/>
<organism evidence="1 2">
    <name type="scientific">Heliorestis convoluta</name>
    <dbReference type="NCBI Taxonomy" id="356322"/>
    <lineage>
        <taxon>Bacteria</taxon>
        <taxon>Bacillati</taxon>
        <taxon>Bacillota</taxon>
        <taxon>Clostridia</taxon>
        <taxon>Eubacteriales</taxon>
        <taxon>Heliobacteriaceae</taxon>
        <taxon>Heliorestis</taxon>
    </lineage>
</organism>
<evidence type="ECO:0000313" key="1">
    <source>
        <dbReference type="EMBL" id="QGG46819.1"/>
    </source>
</evidence>
<reference evidence="2" key="1">
    <citation type="submission" date="2019-11" db="EMBL/GenBank/DDBJ databases">
        <title>Genome sequence of Heliorestis convoluta strain HH, an alkaliphilic and minimalistic phototrophic bacterium from a soda lake in Egypt.</title>
        <authorList>
            <person name="Dewey E.D."/>
            <person name="Stokes L.M."/>
            <person name="Burchell B.M."/>
            <person name="Shaffer K.N."/>
            <person name="Huntington A.M."/>
            <person name="Baker J.M."/>
            <person name="Nadendla S."/>
            <person name="Giglio M.G."/>
            <person name="Touchman J.W."/>
            <person name="Blankenship R.E."/>
            <person name="Madigan M.T."/>
            <person name="Sattley W.M."/>
        </authorList>
    </citation>
    <scope>NUCLEOTIDE SEQUENCE [LARGE SCALE GENOMIC DNA]</scope>
    <source>
        <strain evidence="2">HH</strain>
    </source>
</reference>
<dbReference type="Proteomes" id="UP000366051">
    <property type="component" value="Chromosome"/>
</dbReference>
<evidence type="ECO:0000313" key="2">
    <source>
        <dbReference type="Proteomes" id="UP000366051"/>
    </source>
</evidence>
<sequence>MLLPTFLRSLMRILIVSHHITSIQALQPIQPSLGPSLLISLYETIVP</sequence>
<name>A0A5Q2MZD6_9FIRM</name>
<accession>A0A5Q2MZD6</accession>